<comment type="subcellular location">
    <subcellularLocation>
        <location evidence="4">Cell membrane</location>
        <topology evidence="4">Multi-pass membrane protein</topology>
    </subcellularLocation>
</comment>
<dbReference type="InterPro" id="IPR005467">
    <property type="entry name" value="His_kinase_dom"/>
</dbReference>
<accession>B1ZQC7</accession>
<keyword evidence="12" id="KW-0067">ATP-binding</keyword>
<dbReference type="EC" id="2.7.13.3" evidence="5"/>
<dbReference type="CDD" id="cd00075">
    <property type="entry name" value="HATPase"/>
    <property type="match status" value="1"/>
</dbReference>
<evidence type="ECO:0000259" key="23">
    <source>
        <dbReference type="PROSITE" id="PS50109"/>
    </source>
</evidence>
<dbReference type="PROSITE" id="PS50109">
    <property type="entry name" value="HIS_KIN"/>
    <property type="match status" value="1"/>
</dbReference>
<feature type="transmembrane region" description="Helical" evidence="22">
    <location>
        <begin position="178"/>
        <end position="201"/>
    </location>
</feature>
<keyword evidence="11" id="KW-0378">Hydrolase</keyword>
<dbReference type="PANTHER" id="PTHR44936">
    <property type="entry name" value="SENSOR PROTEIN CREC"/>
    <property type="match status" value="1"/>
</dbReference>
<keyword evidence="7" id="KW-0597">Phosphoprotein</keyword>
<dbReference type="Pfam" id="PF00512">
    <property type="entry name" value="HisKA"/>
    <property type="match status" value="1"/>
</dbReference>
<dbReference type="SMART" id="SM00388">
    <property type="entry name" value="HisKA"/>
    <property type="match status" value="1"/>
</dbReference>
<dbReference type="GO" id="GO:0005886">
    <property type="term" value="C:plasma membrane"/>
    <property type="evidence" value="ECO:0007669"/>
    <property type="project" value="UniProtKB-SubCell"/>
</dbReference>
<dbReference type="Gene3D" id="1.10.8.500">
    <property type="entry name" value="HAMP domain in histidine kinase"/>
    <property type="match status" value="1"/>
</dbReference>
<keyword evidence="17" id="KW-0843">Virulence</keyword>
<feature type="region of interest" description="Disordered" evidence="21">
    <location>
        <begin position="1"/>
        <end position="39"/>
    </location>
</feature>
<reference evidence="25 26" key="1">
    <citation type="journal article" date="2011" name="J. Bacteriol.">
        <title>Genome sequence of the verrucomicrobium Opitutus terrae PB90-1, an abundant inhabitant of rice paddy soil ecosystems.</title>
        <authorList>
            <person name="van Passel M.W."/>
            <person name="Kant R."/>
            <person name="Palva A."/>
            <person name="Copeland A."/>
            <person name="Lucas S."/>
            <person name="Lapidus A."/>
            <person name="Glavina del Rio T."/>
            <person name="Pitluck S."/>
            <person name="Goltsman E."/>
            <person name="Clum A."/>
            <person name="Sun H."/>
            <person name="Schmutz J."/>
            <person name="Larimer F.W."/>
            <person name="Land M.L."/>
            <person name="Hauser L."/>
            <person name="Kyrpides N."/>
            <person name="Mikhailova N."/>
            <person name="Richardson P.P."/>
            <person name="Janssen P.H."/>
            <person name="de Vos W.M."/>
            <person name="Smidt H."/>
        </authorList>
    </citation>
    <scope>NUCLEOTIDE SEQUENCE [LARGE SCALE GENOMIC DNA]</scope>
    <source>
        <strain evidence="26">DSM 11246 / JCM 15787 / PB90-1</strain>
    </source>
</reference>
<dbReference type="InterPro" id="IPR036890">
    <property type="entry name" value="HATPase_C_sf"/>
</dbReference>
<dbReference type="OrthoDB" id="9804645at2"/>
<keyword evidence="22" id="KW-0472">Membrane</keyword>
<keyword evidence="13" id="KW-0460">Magnesium</keyword>
<evidence type="ECO:0000256" key="20">
    <source>
        <dbReference type="ARBA" id="ARBA00041776"/>
    </source>
</evidence>
<dbReference type="GO" id="GO:0000155">
    <property type="term" value="F:phosphorelay sensor kinase activity"/>
    <property type="evidence" value="ECO:0007669"/>
    <property type="project" value="InterPro"/>
</dbReference>
<dbReference type="InterPro" id="IPR036097">
    <property type="entry name" value="HisK_dim/P_sf"/>
</dbReference>
<keyword evidence="22" id="KW-1133">Transmembrane helix</keyword>
<evidence type="ECO:0000256" key="1">
    <source>
        <dbReference type="ARBA" id="ARBA00000085"/>
    </source>
</evidence>
<gene>
    <name evidence="25" type="ordered locus">Oter_0317</name>
</gene>
<dbReference type="Gene3D" id="1.10.287.130">
    <property type="match status" value="1"/>
</dbReference>
<dbReference type="FunFam" id="3.30.565.10:FF:000006">
    <property type="entry name" value="Sensor histidine kinase WalK"/>
    <property type="match status" value="1"/>
</dbReference>
<evidence type="ECO:0000256" key="2">
    <source>
        <dbReference type="ARBA" id="ARBA00001936"/>
    </source>
</evidence>
<dbReference type="RefSeq" id="WP_012373145.1">
    <property type="nucleotide sequence ID" value="NC_010571.1"/>
</dbReference>
<dbReference type="HOGENOM" id="CLU_000445_89_27_0"/>
<dbReference type="SMART" id="SM00304">
    <property type="entry name" value="HAMP"/>
    <property type="match status" value="1"/>
</dbReference>
<dbReference type="InterPro" id="IPR003594">
    <property type="entry name" value="HATPase_dom"/>
</dbReference>
<dbReference type="InterPro" id="IPR004358">
    <property type="entry name" value="Sig_transdc_His_kin-like_C"/>
</dbReference>
<keyword evidence="22" id="KW-0812">Transmembrane</keyword>
<dbReference type="Pfam" id="PF00672">
    <property type="entry name" value="HAMP"/>
    <property type="match status" value="1"/>
</dbReference>
<comment type="cofactor">
    <cofactor evidence="3">
        <name>Mg(2+)</name>
        <dbReference type="ChEBI" id="CHEBI:18420"/>
    </cofactor>
</comment>
<keyword evidence="16" id="KW-0346">Stress response</keyword>
<evidence type="ECO:0000256" key="16">
    <source>
        <dbReference type="ARBA" id="ARBA00023016"/>
    </source>
</evidence>
<dbReference type="Gene3D" id="3.30.565.10">
    <property type="entry name" value="Histidine kinase-like ATPase, C-terminal domain"/>
    <property type="match status" value="1"/>
</dbReference>
<keyword evidence="14" id="KW-0904">Protein phosphatase</keyword>
<evidence type="ECO:0000256" key="13">
    <source>
        <dbReference type="ARBA" id="ARBA00022842"/>
    </source>
</evidence>
<sequence>MSETRNKVETAVPGGLAARQKQTRPPGTADSTAQGPATRWRRSHRSVFTKLVVIMVTLAAVLLLLVSGLFWLVLGPSVHGSFDQVLEDYTTRLAATSLDFATAQRLRQQLNLQTRYAGPAGNWTTNEALPTIDAARLQQARMGERPSGFPRFHYHLVAAPDGGAYLFTWGPRRGLSELHSLAITMVLVTIVLVVVVAYLALKWLLAPLRRLNEAVNRLSAGELDVALASATGDEFGRLTEAFNRMVGRVRGMIDAREQLLLDVSHELRSPLTRLRVALELLPENKQRAGMAADVREMERMIAELLELERLRSGSGLQKTRQDLVPLLRAAAEPYRGVAPGVQVFISVPELCVDIDAEKMRTVIRNLIENAVKYSRPDSRPVEVLAMQQDERVIVRVTDDGPGIPVTEAERVFEPFYRVDRSRSKNTGGYGLGLSICKRVMLAHGGDITLERDRRAGASFVLTFPGPTRPSA</sequence>
<evidence type="ECO:0000256" key="9">
    <source>
        <dbReference type="ARBA" id="ARBA00022741"/>
    </source>
</evidence>
<keyword evidence="6" id="KW-1003">Cell membrane</keyword>
<keyword evidence="8" id="KW-0808">Transferase</keyword>
<dbReference type="KEGG" id="ote:Oter_0317"/>
<evidence type="ECO:0000256" key="10">
    <source>
        <dbReference type="ARBA" id="ARBA00022777"/>
    </source>
</evidence>
<keyword evidence="26" id="KW-1185">Reference proteome</keyword>
<dbReference type="eggNOG" id="COG5000">
    <property type="taxonomic scope" value="Bacteria"/>
</dbReference>
<keyword evidence="18" id="KW-0464">Manganese</keyword>
<proteinExistence type="predicted"/>
<organism evidence="25 26">
    <name type="scientific">Opitutus terrae (strain DSM 11246 / JCM 15787 / PB90-1)</name>
    <dbReference type="NCBI Taxonomy" id="452637"/>
    <lineage>
        <taxon>Bacteria</taxon>
        <taxon>Pseudomonadati</taxon>
        <taxon>Verrucomicrobiota</taxon>
        <taxon>Opitutia</taxon>
        <taxon>Opitutales</taxon>
        <taxon>Opitutaceae</taxon>
        <taxon>Opitutus</taxon>
    </lineage>
</organism>
<comment type="cofactor">
    <cofactor evidence="2">
        <name>Mn(2+)</name>
        <dbReference type="ChEBI" id="CHEBI:29035"/>
    </cofactor>
</comment>
<evidence type="ECO:0000256" key="15">
    <source>
        <dbReference type="ARBA" id="ARBA00023012"/>
    </source>
</evidence>
<evidence type="ECO:0000256" key="6">
    <source>
        <dbReference type="ARBA" id="ARBA00022475"/>
    </source>
</evidence>
<dbReference type="SMART" id="SM00387">
    <property type="entry name" value="HATPase_c"/>
    <property type="match status" value="1"/>
</dbReference>
<dbReference type="Proteomes" id="UP000007013">
    <property type="component" value="Chromosome"/>
</dbReference>
<dbReference type="CDD" id="cd00082">
    <property type="entry name" value="HisKA"/>
    <property type="match status" value="1"/>
</dbReference>
<evidence type="ECO:0000256" key="3">
    <source>
        <dbReference type="ARBA" id="ARBA00001946"/>
    </source>
</evidence>
<dbReference type="InterPro" id="IPR003660">
    <property type="entry name" value="HAMP_dom"/>
</dbReference>
<comment type="catalytic activity">
    <reaction evidence="1">
        <text>ATP + protein L-histidine = ADP + protein N-phospho-L-histidine.</text>
        <dbReference type="EC" id="2.7.13.3"/>
    </reaction>
</comment>
<evidence type="ECO:0000256" key="7">
    <source>
        <dbReference type="ARBA" id="ARBA00022553"/>
    </source>
</evidence>
<dbReference type="CDD" id="cd06225">
    <property type="entry name" value="HAMP"/>
    <property type="match status" value="1"/>
</dbReference>
<dbReference type="Pfam" id="PF02518">
    <property type="entry name" value="HATPase_c"/>
    <property type="match status" value="1"/>
</dbReference>
<keyword evidence="10 25" id="KW-0418">Kinase</keyword>
<dbReference type="GO" id="GO:0004721">
    <property type="term" value="F:phosphoprotein phosphatase activity"/>
    <property type="evidence" value="ECO:0007669"/>
    <property type="project" value="UniProtKB-KW"/>
</dbReference>
<evidence type="ECO:0000256" key="8">
    <source>
        <dbReference type="ARBA" id="ARBA00022679"/>
    </source>
</evidence>
<evidence type="ECO:0000259" key="24">
    <source>
        <dbReference type="PROSITE" id="PS50885"/>
    </source>
</evidence>
<dbReference type="SUPFAM" id="SSF55874">
    <property type="entry name" value="ATPase domain of HSP90 chaperone/DNA topoisomerase II/histidine kinase"/>
    <property type="match status" value="1"/>
</dbReference>
<dbReference type="InterPro" id="IPR050980">
    <property type="entry name" value="2C_sensor_his_kinase"/>
</dbReference>
<dbReference type="EMBL" id="CP001032">
    <property type="protein sequence ID" value="ACB73607.1"/>
    <property type="molecule type" value="Genomic_DNA"/>
</dbReference>
<dbReference type="PROSITE" id="PS50885">
    <property type="entry name" value="HAMP"/>
    <property type="match status" value="1"/>
</dbReference>
<evidence type="ECO:0000256" key="5">
    <source>
        <dbReference type="ARBA" id="ARBA00012438"/>
    </source>
</evidence>
<evidence type="ECO:0000256" key="14">
    <source>
        <dbReference type="ARBA" id="ARBA00022912"/>
    </source>
</evidence>
<dbReference type="SUPFAM" id="SSF158472">
    <property type="entry name" value="HAMP domain-like"/>
    <property type="match status" value="1"/>
</dbReference>
<evidence type="ECO:0000313" key="26">
    <source>
        <dbReference type="Proteomes" id="UP000007013"/>
    </source>
</evidence>
<dbReference type="PRINTS" id="PR00344">
    <property type="entry name" value="BCTRLSENSOR"/>
</dbReference>
<evidence type="ECO:0000256" key="18">
    <source>
        <dbReference type="ARBA" id="ARBA00023211"/>
    </source>
</evidence>
<dbReference type="AlphaFoldDB" id="B1ZQC7"/>
<evidence type="ECO:0000256" key="22">
    <source>
        <dbReference type="SAM" id="Phobius"/>
    </source>
</evidence>
<dbReference type="eggNOG" id="COG2205">
    <property type="taxonomic scope" value="Bacteria"/>
</dbReference>
<feature type="domain" description="Histidine kinase" evidence="23">
    <location>
        <begin position="262"/>
        <end position="467"/>
    </location>
</feature>
<evidence type="ECO:0000256" key="12">
    <source>
        <dbReference type="ARBA" id="ARBA00022840"/>
    </source>
</evidence>
<feature type="compositionally biased region" description="Polar residues" evidence="21">
    <location>
        <begin position="23"/>
        <end position="35"/>
    </location>
</feature>
<dbReference type="InterPro" id="IPR003661">
    <property type="entry name" value="HisK_dim/P_dom"/>
</dbReference>
<evidence type="ECO:0000313" key="25">
    <source>
        <dbReference type="EMBL" id="ACB73607.1"/>
    </source>
</evidence>
<evidence type="ECO:0000256" key="4">
    <source>
        <dbReference type="ARBA" id="ARBA00004651"/>
    </source>
</evidence>
<feature type="domain" description="HAMP" evidence="24">
    <location>
        <begin position="202"/>
        <end position="254"/>
    </location>
</feature>
<feature type="transmembrane region" description="Helical" evidence="22">
    <location>
        <begin position="51"/>
        <end position="74"/>
    </location>
</feature>
<dbReference type="SUPFAM" id="SSF47384">
    <property type="entry name" value="Homodimeric domain of signal transducing histidine kinase"/>
    <property type="match status" value="1"/>
</dbReference>
<dbReference type="GO" id="GO:0005524">
    <property type="term" value="F:ATP binding"/>
    <property type="evidence" value="ECO:0007669"/>
    <property type="project" value="UniProtKB-KW"/>
</dbReference>
<dbReference type="STRING" id="452637.Oter_0317"/>
<keyword evidence="15" id="KW-0902">Two-component regulatory system</keyword>
<keyword evidence="9" id="KW-0547">Nucleotide-binding</keyword>
<protein>
    <recommendedName>
        <fullName evidence="19">Signal transduction histidine-protein kinase/phosphatase MprB</fullName>
        <ecNumber evidence="5">2.7.13.3</ecNumber>
    </recommendedName>
    <alternativeName>
        <fullName evidence="20">Mycobacterial persistence regulator B</fullName>
    </alternativeName>
</protein>
<evidence type="ECO:0000256" key="17">
    <source>
        <dbReference type="ARBA" id="ARBA00023026"/>
    </source>
</evidence>
<evidence type="ECO:0000256" key="11">
    <source>
        <dbReference type="ARBA" id="ARBA00022801"/>
    </source>
</evidence>
<dbReference type="PANTHER" id="PTHR44936:SF9">
    <property type="entry name" value="SENSOR PROTEIN CREC"/>
    <property type="match status" value="1"/>
</dbReference>
<evidence type="ECO:0000256" key="19">
    <source>
        <dbReference type="ARBA" id="ARBA00040454"/>
    </source>
</evidence>
<name>B1ZQC7_OPITP</name>
<evidence type="ECO:0000256" key="21">
    <source>
        <dbReference type="SAM" id="MobiDB-lite"/>
    </source>
</evidence>